<reference evidence="5" key="1">
    <citation type="submission" date="2020-11" db="EMBL/GenBank/DDBJ databases">
        <authorList>
            <person name="Tran Van P."/>
        </authorList>
    </citation>
    <scope>NUCLEOTIDE SEQUENCE</scope>
</reference>
<feature type="compositionally biased region" description="Acidic residues" evidence="4">
    <location>
        <begin position="282"/>
        <end position="318"/>
    </location>
</feature>
<accession>A0A7R8W3Q7</accession>
<dbReference type="InterPro" id="IPR052414">
    <property type="entry name" value="U3_snoRNA-assoc_WDR"/>
</dbReference>
<evidence type="ECO:0000256" key="4">
    <source>
        <dbReference type="SAM" id="MobiDB-lite"/>
    </source>
</evidence>
<feature type="compositionally biased region" description="Basic and acidic residues" evidence="4">
    <location>
        <begin position="319"/>
        <end position="329"/>
    </location>
</feature>
<dbReference type="PANTHER" id="PTHR44267:SF1">
    <property type="entry name" value="WD REPEAT-CONTAINING PROTEIN 43"/>
    <property type="match status" value="1"/>
</dbReference>
<dbReference type="PANTHER" id="PTHR44267">
    <property type="entry name" value="WD REPEAT-CONTAINING PROTEIN 43"/>
    <property type="match status" value="1"/>
</dbReference>
<sequence length="336" mass="37549">MKRNTDQQNGALCRGSVNSIACNVDSPAKSSGTKTELRNSPLNSQSASKKVNGIRHLSSLNIHAKSPGRKSKKKKADDPGQSLGELIKKSTEPSERDPSKSALQITDVTALLLQGLRSKDQEILHRVFIETPPNVVEETVRKLPVPSLKPLLEELVSRIMKNSRVNQPCIHWLQCVCMSHTSSLSASEGLQDVLEPVSSFFKSQFSLYLRASQLHGRLTLLLNQATMSEERRVDSNPAQQTAQIQYVEESDEDDEQLGEGMLIPPSESEAEVWEEGMLQSSNEEESEEENEDEEEDEEVGLQIDEDEGMEVDEEENQEEDRGKRRKEESSSDSEDD</sequence>
<comment type="subcellular location">
    <subcellularLocation>
        <location evidence="1">Nucleus</location>
    </subcellularLocation>
</comment>
<organism evidence="5">
    <name type="scientific">Cyprideis torosa</name>
    <dbReference type="NCBI Taxonomy" id="163714"/>
    <lineage>
        <taxon>Eukaryota</taxon>
        <taxon>Metazoa</taxon>
        <taxon>Ecdysozoa</taxon>
        <taxon>Arthropoda</taxon>
        <taxon>Crustacea</taxon>
        <taxon>Oligostraca</taxon>
        <taxon>Ostracoda</taxon>
        <taxon>Podocopa</taxon>
        <taxon>Podocopida</taxon>
        <taxon>Cytherocopina</taxon>
        <taxon>Cytheroidea</taxon>
        <taxon>Cytherideidae</taxon>
        <taxon>Cyprideis</taxon>
    </lineage>
</organism>
<dbReference type="GO" id="GO:0005730">
    <property type="term" value="C:nucleolus"/>
    <property type="evidence" value="ECO:0007669"/>
    <property type="project" value="TreeGrafter"/>
</dbReference>
<feature type="region of interest" description="Disordered" evidence="4">
    <location>
        <begin position="23"/>
        <end position="101"/>
    </location>
</feature>
<evidence type="ECO:0000256" key="2">
    <source>
        <dbReference type="ARBA" id="ARBA00023242"/>
    </source>
</evidence>
<dbReference type="EMBL" id="OB660341">
    <property type="protein sequence ID" value="CAD7224281.1"/>
    <property type="molecule type" value="Genomic_DNA"/>
</dbReference>
<evidence type="ECO:0000313" key="5">
    <source>
        <dbReference type="EMBL" id="CAD7224281.1"/>
    </source>
</evidence>
<comment type="similarity">
    <text evidence="3">Belongs to the UTP5 family.</text>
</comment>
<name>A0A7R8W3Q7_9CRUS</name>
<feature type="region of interest" description="Disordered" evidence="4">
    <location>
        <begin position="246"/>
        <end position="336"/>
    </location>
</feature>
<gene>
    <name evidence="5" type="ORF">CTOB1V02_LOCUS2249</name>
</gene>
<dbReference type="Pfam" id="PF04003">
    <property type="entry name" value="Utp12"/>
    <property type="match status" value="1"/>
</dbReference>
<protein>
    <submittedName>
        <fullName evidence="5">Uncharacterized protein</fullName>
    </submittedName>
</protein>
<dbReference type="InterPro" id="IPR007148">
    <property type="entry name" value="SSU_processome_Utp12"/>
</dbReference>
<evidence type="ECO:0000256" key="3">
    <source>
        <dbReference type="ARBA" id="ARBA00038335"/>
    </source>
</evidence>
<proteinExistence type="inferred from homology"/>
<keyword evidence="2" id="KW-0539">Nucleus</keyword>
<feature type="compositionally biased region" description="Polar residues" evidence="4">
    <location>
        <begin position="28"/>
        <end position="49"/>
    </location>
</feature>
<dbReference type="GO" id="GO:0000462">
    <property type="term" value="P:maturation of SSU-rRNA from tricistronic rRNA transcript (SSU-rRNA, 5.8S rRNA, LSU-rRNA)"/>
    <property type="evidence" value="ECO:0007669"/>
    <property type="project" value="TreeGrafter"/>
</dbReference>
<dbReference type="OrthoDB" id="6351484at2759"/>
<dbReference type="AlphaFoldDB" id="A0A7R8W3Q7"/>
<evidence type="ECO:0000256" key="1">
    <source>
        <dbReference type="ARBA" id="ARBA00004123"/>
    </source>
</evidence>
<feature type="compositionally biased region" description="Basic and acidic residues" evidence="4">
    <location>
        <begin position="86"/>
        <end position="99"/>
    </location>
</feature>
<feature type="compositionally biased region" description="Acidic residues" evidence="4">
    <location>
        <begin position="248"/>
        <end position="257"/>
    </location>
</feature>